<dbReference type="Proteomes" id="UP000223913">
    <property type="component" value="Unassembled WGS sequence"/>
</dbReference>
<reference evidence="4 5" key="1">
    <citation type="submission" date="2017-10" db="EMBL/GenBank/DDBJ databases">
        <title>The draft genome sequence of Lewinella nigricans NBRC 102662.</title>
        <authorList>
            <person name="Wang K."/>
        </authorList>
    </citation>
    <scope>NUCLEOTIDE SEQUENCE [LARGE SCALE GENOMIC DNA]</scope>
    <source>
        <strain evidence="4 5">NBRC 102662</strain>
    </source>
</reference>
<dbReference type="AlphaFoldDB" id="A0A2D0N483"/>
<evidence type="ECO:0000313" key="4">
    <source>
        <dbReference type="EMBL" id="PHN03362.1"/>
    </source>
</evidence>
<dbReference type="OrthoDB" id="9761875at2"/>
<comment type="caution">
    <text evidence="4">The sequence shown here is derived from an EMBL/GenBank/DDBJ whole genome shotgun (WGS) entry which is preliminary data.</text>
</comment>
<dbReference type="InterPro" id="IPR017853">
    <property type="entry name" value="GH"/>
</dbReference>
<dbReference type="RefSeq" id="WP_099153199.1">
    <property type="nucleotide sequence ID" value="NZ_PDUD01000032.1"/>
</dbReference>
<dbReference type="InterPro" id="IPR014756">
    <property type="entry name" value="Ig_E-set"/>
</dbReference>
<dbReference type="InterPro" id="IPR006047">
    <property type="entry name" value="GH13_cat_dom"/>
</dbReference>
<organism evidence="4 5">
    <name type="scientific">Flavilitoribacter nigricans (strain ATCC 23147 / DSM 23189 / NBRC 102662 / NCIMB 1420 / SS-2)</name>
    <name type="common">Lewinella nigricans</name>
    <dbReference type="NCBI Taxonomy" id="1122177"/>
    <lineage>
        <taxon>Bacteria</taxon>
        <taxon>Pseudomonadati</taxon>
        <taxon>Bacteroidota</taxon>
        <taxon>Saprospiria</taxon>
        <taxon>Saprospirales</taxon>
        <taxon>Lewinellaceae</taxon>
        <taxon>Flavilitoribacter</taxon>
    </lineage>
</organism>
<accession>A0A2D0N483</accession>
<proteinExistence type="inferred from homology"/>
<gene>
    <name evidence="4" type="ORF">CRP01_27140</name>
</gene>
<keyword evidence="5" id="KW-1185">Reference proteome</keyword>
<dbReference type="InterPro" id="IPR026444">
    <property type="entry name" value="Secre_tail"/>
</dbReference>
<evidence type="ECO:0000256" key="1">
    <source>
        <dbReference type="ARBA" id="ARBA00008061"/>
    </source>
</evidence>
<dbReference type="EMBL" id="PDUD01000032">
    <property type="protein sequence ID" value="PHN03362.1"/>
    <property type="molecule type" value="Genomic_DNA"/>
</dbReference>
<evidence type="ECO:0000313" key="5">
    <source>
        <dbReference type="Proteomes" id="UP000223913"/>
    </source>
</evidence>
<protein>
    <recommendedName>
        <fullName evidence="3">Glycosyl hydrolase family 13 catalytic domain-containing protein</fullName>
    </recommendedName>
</protein>
<dbReference type="CDD" id="cd11350">
    <property type="entry name" value="AmyAc_4"/>
    <property type="match status" value="1"/>
</dbReference>
<evidence type="ECO:0000259" key="3">
    <source>
        <dbReference type="SMART" id="SM00642"/>
    </source>
</evidence>
<dbReference type="NCBIfam" id="TIGR04183">
    <property type="entry name" value="Por_Secre_tail"/>
    <property type="match status" value="1"/>
</dbReference>
<feature type="domain" description="Glycosyl hydrolase family 13 catalytic" evidence="3">
    <location>
        <begin position="387"/>
        <end position="729"/>
    </location>
</feature>
<dbReference type="SMART" id="SM00642">
    <property type="entry name" value="Aamy"/>
    <property type="match status" value="1"/>
</dbReference>
<keyword evidence="2" id="KW-0732">Signal</keyword>
<dbReference type="SUPFAM" id="SSF51445">
    <property type="entry name" value="(Trans)glycosidases"/>
    <property type="match status" value="1"/>
</dbReference>
<dbReference type="Pfam" id="PF00128">
    <property type="entry name" value="Alpha-amylase"/>
    <property type="match status" value="2"/>
</dbReference>
<dbReference type="Pfam" id="PF16328">
    <property type="entry name" value="DUF4961"/>
    <property type="match status" value="1"/>
</dbReference>
<dbReference type="Gene3D" id="2.60.40.10">
    <property type="entry name" value="Immunoglobulins"/>
    <property type="match status" value="1"/>
</dbReference>
<dbReference type="InterPro" id="IPR032522">
    <property type="entry name" value="DUF4961"/>
</dbReference>
<feature type="chain" id="PRO_5012632669" description="Glycosyl hydrolase family 13 catalytic domain-containing protein" evidence="2">
    <location>
        <begin position="20"/>
        <end position="941"/>
    </location>
</feature>
<evidence type="ECO:0000256" key="2">
    <source>
        <dbReference type="SAM" id="SignalP"/>
    </source>
</evidence>
<dbReference type="PANTHER" id="PTHR43002">
    <property type="entry name" value="GLYCOGEN DEBRANCHING ENZYME"/>
    <property type="match status" value="1"/>
</dbReference>
<comment type="similarity">
    <text evidence="1">Belongs to the glycosyl hydrolase 13 family.</text>
</comment>
<sequence>MHQRLLLAMLCSWATVALTAQILTTEPTFPTEADQVTIYFDASLGNAGLKDCNCDVYLHTGVVTNLSSTDTDWKYVQTVWGQANADWKLTPVEGRPNVYSFVIGPSIREYYNVPAEESIEKMAFVFRNADGSKEGKNTGNTDIFAGVFDESLQLNLASPAQEVMLVNPGDDIVVEAQTNRPATISIFQDEMLVTSQTDATAITYTFDADTRPHSVEIRAEAGGEIVSRRLAYLVPYLVGTMPVPADYPDGRTEINSTTAFFQLHAPSNQVVFLIGDFNDWQVSTDYLMHRDLNGTFWLEVDGLTPGETYTYQYLVDEGLRLADPLSTLVLDPANDPFIPEVTFPDLPAYPSGKGQGIVSVFTMAEAEYNWQIDDFQAPPKEELVVYELLLRDFIERHDYQTLKDTLDYLERLGINAIELMPVSEFEANDSWGYNPSFHMALDKYYGTPEAFKALIDECHRRGIAVILDVVYNHAFSQSPLAQLDWDPVNFRPTATNPWFNVTPMHPFNVGYDFNHSSPATRRYVDRVMKYWLEEYRVDGFRFDLSKGFTQRMTTDVGFWGSYDANRVAILKHYADVMWSVNPDAYVILEHFADNLEEVELINYGMMSWAGGGVHNQYLEAALGYTADLRGAAYTYRNWTQPHLVAYIESHDEERLVYKNTQFGNSDGDYDIREYPTAIKRSELAAAFFYTVPGPKMLWQFGELGYDYSINTCENGSVSDNCRLSRKPIRWDYLEDAYRKRLFDVVSGLIHLKTNYDVFNTTDFTLDIGGGTTVKKIFLNGENMDVVVQGNFDVNDRDLSAAFSATGWWYDYFSGDSILVEDAAQSVGLAPGEYHVYTSVRLGPPPNGYPTPTRELVQDYFRVRVAPNPATGPVNISYQLPEAARISLLLSDGKGRRIRSLYSGYEPGGEYRKSFDLDLPAGLYFLQIQTNRQQEVYPFVIH</sequence>
<dbReference type="Gene3D" id="3.20.20.80">
    <property type="entry name" value="Glycosidases"/>
    <property type="match status" value="1"/>
</dbReference>
<feature type="signal peptide" evidence="2">
    <location>
        <begin position="1"/>
        <end position="19"/>
    </location>
</feature>
<dbReference type="InterPro" id="IPR013783">
    <property type="entry name" value="Ig-like_fold"/>
</dbReference>
<dbReference type="GO" id="GO:0005975">
    <property type="term" value="P:carbohydrate metabolic process"/>
    <property type="evidence" value="ECO:0007669"/>
    <property type="project" value="InterPro"/>
</dbReference>
<dbReference type="SUPFAM" id="SSF81296">
    <property type="entry name" value="E set domains"/>
    <property type="match status" value="1"/>
</dbReference>
<name>A0A2D0N483_FLAN2</name>